<evidence type="ECO:0000256" key="1">
    <source>
        <dbReference type="SAM" id="MobiDB-lite"/>
    </source>
</evidence>
<accession>A0AAN5C5K7</accession>
<reference evidence="3" key="1">
    <citation type="submission" date="2022-10" db="EMBL/GenBank/DDBJ databases">
        <title>Genome assembly of Pristionchus species.</title>
        <authorList>
            <person name="Yoshida K."/>
            <person name="Sommer R.J."/>
        </authorList>
    </citation>
    <scope>NUCLEOTIDE SEQUENCE [LARGE SCALE GENOMIC DNA]</scope>
    <source>
        <strain evidence="3">RS5460</strain>
    </source>
</reference>
<feature type="non-terminal residue" evidence="2">
    <location>
        <position position="1"/>
    </location>
</feature>
<proteinExistence type="predicted"/>
<evidence type="ECO:0000313" key="2">
    <source>
        <dbReference type="EMBL" id="GMR29809.1"/>
    </source>
</evidence>
<comment type="caution">
    <text evidence="2">The sequence shown here is derived from an EMBL/GenBank/DDBJ whole genome shotgun (WGS) entry which is preliminary data.</text>
</comment>
<sequence>DRRATGAGSGQEGGSRDVALHDDGARKLNMPRCYIDIISDIRRLNFWSKGCYREINRHLDKFIKADKINMHLPLDWVGKKHKSPEKRKLIEPVVVELVNIDNNGKKTVEDAVSSKNRVSSEL</sequence>
<evidence type="ECO:0000313" key="3">
    <source>
        <dbReference type="Proteomes" id="UP001328107"/>
    </source>
</evidence>
<gene>
    <name evidence="2" type="ORF">PMAYCL1PPCAC_00004</name>
</gene>
<dbReference type="AlphaFoldDB" id="A0AAN5C5K7"/>
<protein>
    <submittedName>
        <fullName evidence="2">Uncharacterized protein</fullName>
    </submittedName>
</protein>
<feature type="non-terminal residue" evidence="2">
    <location>
        <position position="122"/>
    </location>
</feature>
<name>A0AAN5C5K7_9BILA</name>
<organism evidence="2 3">
    <name type="scientific">Pristionchus mayeri</name>
    <dbReference type="NCBI Taxonomy" id="1317129"/>
    <lineage>
        <taxon>Eukaryota</taxon>
        <taxon>Metazoa</taxon>
        <taxon>Ecdysozoa</taxon>
        <taxon>Nematoda</taxon>
        <taxon>Chromadorea</taxon>
        <taxon>Rhabditida</taxon>
        <taxon>Rhabditina</taxon>
        <taxon>Diplogasteromorpha</taxon>
        <taxon>Diplogasteroidea</taxon>
        <taxon>Neodiplogasteridae</taxon>
        <taxon>Pristionchus</taxon>
    </lineage>
</organism>
<keyword evidence="3" id="KW-1185">Reference proteome</keyword>
<dbReference type="EMBL" id="BTRK01000001">
    <property type="protein sequence ID" value="GMR29809.1"/>
    <property type="molecule type" value="Genomic_DNA"/>
</dbReference>
<dbReference type="Proteomes" id="UP001328107">
    <property type="component" value="Unassembled WGS sequence"/>
</dbReference>
<feature type="region of interest" description="Disordered" evidence="1">
    <location>
        <begin position="1"/>
        <end position="22"/>
    </location>
</feature>